<dbReference type="AlphaFoldDB" id="C8W0M8"/>
<comment type="catalytic activity">
    <reaction evidence="1">
        <text>an N-(ADP-alpha-D-ribosyl)-thymidine in DNA + H2O = a thymidine in DNA + ADP-D-ribose</text>
        <dbReference type="Rhea" id="RHEA:71655"/>
        <dbReference type="Rhea" id="RHEA-COMP:13556"/>
        <dbReference type="Rhea" id="RHEA-COMP:18051"/>
        <dbReference type="ChEBI" id="CHEBI:15377"/>
        <dbReference type="ChEBI" id="CHEBI:57967"/>
        <dbReference type="ChEBI" id="CHEBI:137386"/>
        <dbReference type="ChEBI" id="CHEBI:191199"/>
    </reaction>
    <physiologicalReaction direction="left-to-right" evidence="1">
        <dbReference type="Rhea" id="RHEA:71656"/>
    </physiologicalReaction>
</comment>
<dbReference type="InterPro" id="IPR043472">
    <property type="entry name" value="Macro_dom-like"/>
</dbReference>
<dbReference type="GO" id="GO:0140291">
    <property type="term" value="P:peptidyl-glutamate ADP-deribosylation"/>
    <property type="evidence" value="ECO:0007669"/>
    <property type="project" value="TreeGrafter"/>
</dbReference>
<dbReference type="OrthoDB" id="9780211at2"/>
<keyword evidence="4" id="KW-1185">Reference proteome</keyword>
<dbReference type="HOGENOM" id="CLU_054419_3_1_9"/>
<dbReference type="InterPro" id="IPR002589">
    <property type="entry name" value="Macro_dom"/>
</dbReference>
<name>C8W0M8_DESAS</name>
<organism evidence="3 4">
    <name type="scientific">Desulfofarcimen acetoxidans (strain ATCC 49208 / DSM 771 / KCTC 5769 / VKM B-1644 / 5575)</name>
    <name type="common">Desulfotomaculum acetoxidans</name>
    <dbReference type="NCBI Taxonomy" id="485916"/>
    <lineage>
        <taxon>Bacteria</taxon>
        <taxon>Bacillati</taxon>
        <taxon>Bacillota</taxon>
        <taxon>Clostridia</taxon>
        <taxon>Eubacteriales</taxon>
        <taxon>Peptococcaceae</taxon>
        <taxon>Desulfofarcimen</taxon>
    </lineage>
</organism>
<gene>
    <name evidence="3" type="ordered locus">Dtox_2476</name>
</gene>
<dbReference type="eggNOG" id="COG2110">
    <property type="taxonomic scope" value="Bacteria"/>
</dbReference>
<dbReference type="KEGG" id="dae:Dtox_2476"/>
<dbReference type="SMART" id="SM00506">
    <property type="entry name" value="A1pp"/>
    <property type="match status" value="1"/>
</dbReference>
<evidence type="ECO:0000313" key="3">
    <source>
        <dbReference type="EMBL" id="ACV63283.1"/>
    </source>
</evidence>
<dbReference type="PROSITE" id="PS51154">
    <property type="entry name" value="MACRO"/>
    <property type="match status" value="1"/>
</dbReference>
<dbReference type="RefSeq" id="WP_015757983.1">
    <property type="nucleotide sequence ID" value="NC_013216.1"/>
</dbReference>
<dbReference type="PANTHER" id="PTHR12521:SF0">
    <property type="entry name" value="ADP-RIBOSE GLYCOHYDROLASE OARD1"/>
    <property type="match status" value="1"/>
</dbReference>
<dbReference type="Proteomes" id="UP000002217">
    <property type="component" value="Chromosome"/>
</dbReference>
<feature type="domain" description="Macro" evidence="2">
    <location>
        <begin position="1"/>
        <end position="161"/>
    </location>
</feature>
<protein>
    <submittedName>
        <fullName evidence="3">Appr-1-p processing domain protein</fullName>
    </submittedName>
</protein>
<dbReference type="SUPFAM" id="SSF52949">
    <property type="entry name" value="Macro domain-like"/>
    <property type="match status" value="1"/>
</dbReference>
<dbReference type="EMBL" id="CP001720">
    <property type="protein sequence ID" value="ACV63283.1"/>
    <property type="molecule type" value="Genomic_DNA"/>
</dbReference>
<dbReference type="STRING" id="485916.Dtox_2476"/>
<reference evidence="3 4" key="1">
    <citation type="journal article" date="2009" name="Stand. Genomic Sci.">
        <title>Complete genome sequence of Desulfotomaculum acetoxidans type strain (5575).</title>
        <authorList>
            <person name="Spring S."/>
            <person name="Lapidus A."/>
            <person name="Schroder M."/>
            <person name="Gleim D."/>
            <person name="Sims D."/>
            <person name="Meincke L."/>
            <person name="Glavina Del Rio T."/>
            <person name="Tice H."/>
            <person name="Copeland A."/>
            <person name="Cheng J.F."/>
            <person name="Lucas S."/>
            <person name="Chen F."/>
            <person name="Nolan M."/>
            <person name="Bruce D."/>
            <person name="Goodwin L."/>
            <person name="Pitluck S."/>
            <person name="Ivanova N."/>
            <person name="Mavromatis K."/>
            <person name="Mikhailova N."/>
            <person name="Pati A."/>
            <person name="Chen A."/>
            <person name="Palaniappan K."/>
            <person name="Land M."/>
            <person name="Hauser L."/>
            <person name="Chang Y.J."/>
            <person name="Jeffries C.D."/>
            <person name="Chain P."/>
            <person name="Saunders E."/>
            <person name="Brettin T."/>
            <person name="Detter J.C."/>
            <person name="Goker M."/>
            <person name="Bristow J."/>
            <person name="Eisen J.A."/>
            <person name="Markowitz V."/>
            <person name="Hugenholtz P."/>
            <person name="Kyrpides N.C."/>
            <person name="Klenk H.P."/>
            <person name="Han C."/>
        </authorList>
    </citation>
    <scope>NUCLEOTIDE SEQUENCE [LARGE SCALE GENOMIC DNA]</scope>
    <source>
        <strain evidence="4">ATCC 49208 / DSM 771 / VKM B-1644</strain>
    </source>
</reference>
<evidence type="ECO:0000256" key="1">
    <source>
        <dbReference type="ARBA" id="ARBA00035885"/>
    </source>
</evidence>
<evidence type="ECO:0000313" key="4">
    <source>
        <dbReference type="Proteomes" id="UP000002217"/>
    </source>
</evidence>
<dbReference type="PANTHER" id="PTHR12521">
    <property type="entry name" value="PROTEIN C6ORF130"/>
    <property type="match status" value="1"/>
</dbReference>
<accession>C8W0M8</accession>
<dbReference type="Gene3D" id="3.40.220.10">
    <property type="entry name" value="Leucine Aminopeptidase, subunit E, domain 1"/>
    <property type="match status" value="1"/>
</dbReference>
<evidence type="ECO:0000259" key="2">
    <source>
        <dbReference type="PROSITE" id="PS51154"/>
    </source>
</evidence>
<dbReference type="InterPro" id="IPR050892">
    <property type="entry name" value="ADP-ribose_metab_enzymes"/>
</dbReference>
<proteinExistence type="predicted"/>
<sequence length="161" mass="18176">MVKIIDGDLLNLLISPCVVIAHQVNCKGVMGSGIAKKIREKWPKVYADYKMEHKSGKLVLGYLCGTWVKDEQVHGGNRYIANLCGQNRYRVLLPFPQTNYEALEKSLKSLVAQYGKYAPVGMPYGIGCGRAGGRWEIVYNIIEKVFTNCECHLYRLNAKNY</sequence>